<proteinExistence type="predicted"/>
<dbReference type="InterPro" id="IPR009057">
    <property type="entry name" value="Homeodomain-like_sf"/>
</dbReference>
<dbReference type="GO" id="GO:0032196">
    <property type="term" value="P:transposition"/>
    <property type="evidence" value="ECO:0007669"/>
    <property type="project" value="TreeGrafter"/>
</dbReference>
<dbReference type="Proteomes" id="UP000515369">
    <property type="component" value="Chromosome"/>
</dbReference>
<evidence type="ECO:0000259" key="1">
    <source>
        <dbReference type="Pfam" id="PF13936"/>
    </source>
</evidence>
<dbReference type="PANTHER" id="PTHR10948">
    <property type="entry name" value="TRANSPOSASE"/>
    <property type="match status" value="1"/>
</dbReference>
<evidence type="ECO:0000313" key="3">
    <source>
        <dbReference type="Proteomes" id="UP000515369"/>
    </source>
</evidence>
<keyword evidence="3" id="KW-1185">Reference proteome</keyword>
<reference evidence="2 3" key="1">
    <citation type="submission" date="2020-07" db="EMBL/GenBank/DDBJ databases">
        <title>Spirosoma foliorum sp. nov., isolated from the leaves on the Nejang mountain Korea, Republic of.</title>
        <authorList>
            <person name="Ho H."/>
            <person name="Lee Y.-J."/>
            <person name="Nurcahyanto D.-A."/>
            <person name="Kim S.-G."/>
        </authorList>
    </citation>
    <scope>NUCLEOTIDE SEQUENCE [LARGE SCALE GENOMIC DNA]</scope>
    <source>
        <strain evidence="2 3">PL0136</strain>
    </source>
</reference>
<gene>
    <name evidence="2" type="ORF">H3H32_08380</name>
</gene>
<dbReference type="PANTHER" id="PTHR10948:SF23">
    <property type="entry name" value="TRANSPOSASE INSI FOR INSERTION SEQUENCE ELEMENT IS30A-RELATED"/>
    <property type="match status" value="1"/>
</dbReference>
<dbReference type="KEGG" id="sfol:H3H32_08380"/>
<organism evidence="2 3">
    <name type="scientific">Spirosoma foliorum</name>
    <dbReference type="NCBI Taxonomy" id="2710596"/>
    <lineage>
        <taxon>Bacteria</taxon>
        <taxon>Pseudomonadati</taxon>
        <taxon>Bacteroidota</taxon>
        <taxon>Cytophagia</taxon>
        <taxon>Cytophagales</taxon>
        <taxon>Cytophagaceae</taxon>
        <taxon>Spirosoma</taxon>
    </lineage>
</organism>
<dbReference type="InterPro" id="IPR025246">
    <property type="entry name" value="IS30-like_HTH"/>
</dbReference>
<dbReference type="RefSeq" id="WP_182462256.1">
    <property type="nucleotide sequence ID" value="NZ_CP059732.1"/>
</dbReference>
<dbReference type="GO" id="GO:0005829">
    <property type="term" value="C:cytosol"/>
    <property type="evidence" value="ECO:0007669"/>
    <property type="project" value="TreeGrafter"/>
</dbReference>
<sequence>MVNYKRLTLQQRYLIQTLNHQHKNQQDIAQQVGVSQSTIWRELAKHNQQHSKQTYEAQQAQQQSATAKKRLPYKLQCSLLTTVLTRLIDRLSPEQICGELQRMAIQKVLHHETIYRYL</sequence>
<dbReference type="SUPFAM" id="SSF46689">
    <property type="entry name" value="Homeodomain-like"/>
    <property type="match status" value="1"/>
</dbReference>
<dbReference type="GO" id="GO:0004803">
    <property type="term" value="F:transposase activity"/>
    <property type="evidence" value="ECO:0007669"/>
    <property type="project" value="TreeGrafter"/>
</dbReference>
<evidence type="ECO:0000313" key="2">
    <source>
        <dbReference type="EMBL" id="QMW04904.1"/>
    </source>
</evidence>
<name>A0A7G5H1B2_9BACT</name>
<dbReference type="Pfam" id="PF13936">
    <property type="entry name" value="HTH_38"/>
    <property type="match status" value="1"/>
</dbReference>
<feature type="domain" description="Transposase IS30-like HTH" evidence="1">
    <location>
        <begin position="4"/>
        <end position="46"/>
    </location>
</feature>
<dbReference type="AlphaFoldDB" id="A0A7G5H1B2"/>
<accession>A0A7G5H1B2</accession>
<dbReference type="InterPro" id="IPR051917">
    <property type="entry name" value="Transposase-Integrase"/>
</dbReference>
<dbReference type="EMBL" id="CP059732">
    <property type="protein sequence ID" value="QMW04904.1"/>
    <property type="molecule type" value="Genomic_DNA"/>
</dbReference>
<protein>
    <submittedName>
        <fullName evidence="2">Helix-turn-helix domain-containing protein</fullName>
    </submittedName>
</protein>